<keyword evidence="5" id="KW-0812">Transmembrane</keyword>
<evidence type="ECO:0000313" key="6">
    <source>
        <dbReference type="EMBL" id="SHF43462.1"/>
    </source>
</evidence>
<evidence type="ECO:0000256" key="2">
    <source>
        <dbReference type="ARBA" id="ARBA00023008"/>
    </source>
</evidence>
<proteinExistence type="inferred from homology"/>
<protein>
    <submittedName>
        <fullName evidence="6">Protein SCO1/2</fullName>
    </submittedName>
</protein>
<dbReference type="PANTHER" id="PTHR12151">
    <property type="entry name" value="ELECTRON TRANSPORT PROTIN SCO1/SENC FAMILY MEMBER"/>
    <property type="match status" value="1"/>
</dbReference>
<feature type="transmembrane region" description="Helical" evidence="5">
    <location>
        <begin position="6"/>
        <end position="28"/>
    </location>
</feature>
<feature type="binding site" evidence="3">
    <location>
        <position position="77"/>
    </location>
    <ligand>
        <name>Cu cation</name>
        <dbReference type="ChEBI" id="CHEBI:23378"/>
    </ligand>
</feature>
<accession>A0A1M5BMN2</accession>
<name>A0A1M5BMN2_9HYPH</name>
<evidence type="ECO:0000256" key="5">
    <source>
        <dbReference type="SAM" id="Phobius"/>
    </source>
</evidence>
<dbReference type="Gene3D" id="3.40.30.10">
    <property type="entry name" value="Glutaredoxin"/>
    <property type="match status" value="1"/>
</dbReference>
<feature type="binding site" evidence="3">
    <location>
        <position position="161"/>
    </location>
    <ligand>
        <name>Cu cation</name>
        <dbReference type="ChEBI" id="CHEBI:23378"/>
    </ligand>
</feature>
<dbReference type="GO" id="GO:0046872">
    <property type="term" value="F:metal ion binding"/>
    <property type="evidence" value="ECO:0007669"/>
    <property type="project" value="UniProtKB-KW"/>
</dbReference>
<dbReference type="InterPro" id="IPR003782">
    <property type="entry name" value="SCO1/SenC"/>
</dbReference>
<keyword evidence="3" id="KW-0479">Metal-binding</keyword>
<evidence type="ECO:0000313" key="7">
    <source>
        <dbReference type="Proteomes" id="UP000184533"/>
    </source>
</evidence>
<evidence type="ECO:0000256" key="3">
    <source>
        <dbReference type="PIRSR" id="PIRSR603782-1"/>
    </source>
</evidence>
<evidence type="ECO:0000256" key="1">
    <source>
        <dbReference type="ARBA" id="ARBA00010996"/>
    </source>
</evidence>
<evidence type="ECO:0000256" key="4">
    <source>
        <dbReference type="PIRSR" id="PIRSR603782-2"/>
    </source>
</evidence>
<keyword evidence="2 3" id="KW-0186">Copper</keyword>
<sequence length="198" mass="21387">MTLKTFRIWLWVAVAALGITAGTAMLFLRNDAPAQTGGFGSGVYALLDQDGQPIDQTMFVGQPSALFFGFTHCPEVCPTTLAEMAGWFEQLGEDGKALKAYFVTVDPERDTPAVIGDYVSFISDRVTGVTGTPEEIAKIVKAWGVHAEKVPLEGGDYTMDHTASVFLINARGEFEGTIAYRENTDTAVGKLRNLLAKS</sequence>
<comment type="similarity">
    <text evidence="1">Belongs to the SCO1/2 family.</text>
</comment>
<keyword evidence="4" id="KW-1015">Disulfide bond</keyword>
<gene>
    <name evidence="6" type="ORF">SAMN02745223_02661</name>
</gene>
<dbReference type="Proteomes" id="UP000184533">
    <property type="component" value="Unassembled WGS sequence"/>
</dbReference>
<dbReference type="Pfam" id="PF02630">
    <property type="entry name" value="SCO1-SenC"/>
    <property type="match status" value="1"/>
</dbReference>
<feature type="disulfide bond" description="Redox-active" evidence="4">
    <location>
        <begin position="73"/>
        <end position="77"/>
    </location>
</feature>
<dbReference type="CDD" id="cd02968">
    <property type="entry name" value="SCO"/>
    <property type="match status" value="1"/>
</dbReference>
<dbReference type="SUPFAM" id="SSF52833">
    <property type="entry name" value="Thioredoxin-like"/>
    <property type="match status" value="1"/>
</dbReference>
<dbReference type="AlphaFoldDB" id="A0A1M5BMN2"/>
<dbReference type="EMBL" id="FQVC01000007">
    <property type="protein sequence ID" value="SHF43462.1"/>
    <property type="molecule type" value="Genomic_DNA"/>
</dbReference>
<feature type="binding site" evidence="3">
    <location>
        <position position="73"/>
    </location>
    <ligand>
        <name>Cu cation</name>
        <dbReference type="ChEBI" id="CHEBI:23378"/>
    </ligand>
</feature>
<dbReference type="OrthoDB" id="9790194at2"/>
<reference evidence="6 7" key="1">
    <citation type="submission" date="2016-11" db="EMBL/GenBank/DDBJ databases">
        <authorList>
            <person name="Jaros S."/>
            <person name="Januszkiewicz K."/>
            <person name="Wedrychowicz H."/>
        </authorList>
    </citation>
    <scope>NUCLEOTIDE SEQUENCE [LARGE SCALE GENOMIC DNA]</scope>
    <source>
        <strain evidence="6 7">DSM 17137</strain>
    </source>
</reference>
<keyword evidence="5" id="KW-1133">Transmembrane helix</keyword>
<dbReference type="PANTHER" id="PTHR12151:SF25">
    <property type="entry name" value="LINALOOL DEHYDRATASE_ISOMERASE DOMAIN-CONTAINING PROTEIN"/>
    <property type="match status" value="1"/>
</dbReference>
<dbReference type="FunFam" id="3.40.30.10:FF:000013">
    <property type="entry name" value="Blast:Protein SCO1 homolog, mitochondrial"/>
    <property type="match status" value="1"/>
</dbReference>
<organism evidence="6 7">
    <name type="scientific">Devosia limi DSM 17137</name>
    <dbReference type="NCBI Taxonomy" id="1121477"/>
    <lineage>
        <taxon>Bacteria</taxon>
        <taxon>Pseudomonadati</taxon>
        <taxon>Pseudomonadota</taxon>
        <taxon>Alphaproteobacteria</taxon>
        <taxon>Hyphomicrobiales</taxon>
        <taxon>Devosiaceae</taxon>
        <taxon>Devosia</taxon>
    </lineage>
</organism>
<dbReference type="InterPro" id="IPR036249">
    <property type="entry name" value="Thioredoxin-like_sf"/>
</dbReference>
<keyword evidence="5" id="KW-0472">Membrane</keyword>